<organism evidence="1 2">
    <name type="scientific">Trichococcus patagoniensis</name>
    <dbReference type="NCBI Taxonomy" id="382641"/>
    <lineage>
        <taxon>Bacteria</taxon>
        <taxon>Bacillati</taxon>
        <taxon>Bacillota</taxon>
        <taxon>Bacilli</taxon>
        <taxon>Lactobacillales</taxon>
        <taxon>Carnobacteriaceae</taxon>
        <taxon>Trichococcus</taxon>
    </lineage>
</organism>
<reference evidence="1 2" key="1">
    <citation type="submission" date="2018-04" db="EMBL/GenBank/DDBJ databases">
        <title>Genomic Encyclopedia of Archaeal and Bacterial Type Strains, Phase II (KMG-II): from individual species to whole genera.</title>
        <authorList>
            <person name="Goeker M."/>
        </authorList>
    </citation>
    <scope>NUCLEOTIDE SEQUENCE [LARGE SCALE GENOMIC DNA]</scope>
    <source>
        <strain evidence="1 2">DSM 18806</strain>
    </source>
</reference>
<dbReference type="Proteomes" id="UP000244161">
    <property type="component" value="Unassembled WGS sequence"/>
</dbReference>
<proteinExistence type="predicted"/>
<dbReference type="OrthoDB" id="9801429at2"/>
<dbReference type="AlphaFoldDB" id="A0A2T5IQ77"/>
<keyword evidence="2" id="KW-1185">Reference proteome</keyword>
<protein>
    <submittedName>
        <fullName evidence="1">Uncharacterized protein</fullName>
    </submittedName>
</protein>
<evidence type="ECO:0000313" key="1">
    <source>
        <dbReference type="EMBL" id="PTQ85971.1"/>
    </source>
</evidence>
<accession>A0A2T5IQ77</accession>
<evidence type="ECO:0000313" key="2">
    <source>
        <dbReference type="Proteomes" id="UP000244161"/>
    </source>
</evidence>
<dbReference type="RefSeq" id="WP_108031563.1">
    <property type="nucleotide sequence ID" value="NZ_QAOM01000002.1"/>
</dbReference>
<name>A0A2T5IQ77_9LACT</name>
<dbReference type="EMBL" id="QAOM01000002">
    <property type="protein sequence ID" value="PTQ85971.1"/>
    <property type="molecule type" value="Genomic_DNA"/>
</dbReference>
<comment type="caution">
    <text evidence="1">The sequence shown here is derived from an EMBL/GenBank/DDBJ whole genome shotgun (WGS) entry which is preliminary data.</text>
</comment>
<sequence>MVGNEESGQAVEKLKQELFHLGNTEFSFDSLAKLMQVLKVIEKDASDEILRESEIGKFQLDATNIKDNMQQALRNARFYQGDVEQMTKADKIKAITNMLQAMKVEDVGRYFIEISTDVYANQIDRYIMGKLRPVIGSAEFQFLVLLNKYHGIAIRKLFRQDGMSDYNMKKFVEKYGLTELDKGIYIHRASPVDREFILVNKYTKSTISHLTALYYHDLTDVIPYTVYVSFPKAYNLTQISKNEKRAHTFLTDIIFVNNNEISEKEQVNVLSDNLNPIRITSKERTIADILKPVSHIEEEVKVSALKRYIADPQANVNRLRRIASKQGVGKILDDYLARYLKEE</sequence>
<gene>
    <name evidence="1" type="ORF">C8U37_10274</name>
</gene>